<dbReference type="PANTHER" id="PTHR10010">
    <property type="entry name" value="SOLUTE CARRIER FAMILY 34 SODIUM PHOSPHATE , MEMBER 2-RELATED"/>
    <property type="match status" value="1"/>
</dbReference>
<dbReference type="Proteomes" id="UP000649799">
    <property type="component" value="Unassembled WGS sequence"/>
</dbReference>
<feature type="transmembrane region" description="Helical" evidence="6">
    <location>
        <begin position="347"/>
        <end position="367"/>
    </location>
</feature>
<accession>A0ABX0HH94</accession>
<evidence type="ECO:0000256" key="3">
    <source>
        <dbReference type="ARBA" id="ARBA00022692"/>
    </source>
</evidence>
<keyword evidence="8" id="KW-1185">Reference proteome</keyword>
<evidence type="ECO:0000256" key="6">
    <source>
        <dbReference type="SAM" id="Phobius"/>
    </source>
</evidence>
<comment type="subcellular location">
    <subcellularLocation>
        <location evidence="1">Cell membrane</location>
        <topology evidence="1">Multi-pass membrane protein</topology>
    </subcellularLocation>
</comment>
<keyword evidence="5 6" id="KW-0472">Membrane</keyword>
<evidence type="ECO:0000313" key="8">
    <source>
        <dbReference type="Proteomes" id="UP000649799"/>
    </source>
</evidence>
<evidence type="ECO:0000313" key="7">
    <source>
        <dbReference type="EMBL" id="NHE59420.1"/>
    </source>
</evidence>
<gene>
    <name evidence="7" type="ORF">G9Q97_21625</name>
</gene>
<keyword evidence="4 6" id="KW-1133">Transmembrane helix</keyword>
<feature type="transmembrane region" description="Helical" evidence="6">
    <location>
        <begin position="235"/>
        <end position="257"/>
    </location>
</feature>
<keyword evidence="2" id="KW-1003">Cell membrane</keyword>
<feature type="transmembrane region" description="Helical" evidence="6">
    <location>
        <begin position="126"/>
        <end position="147"/>
    </location>
</feature>
<comment type="caution">
    <text evidence="7">The sequence shown here is derived from an EMBL/GenBank/DDBJ whole genome shotgun (WGS) entry which is preliminary data.</text>
</comment>
<sequence length="425" mass="46468">MTITPKGNTYKKNVILAGTVVLGLLFFMFSIDFLTYALARLNNDVANTLFMATFNPFVGLFIGLLTTALIQSSSTVSAMVVVLVASGNLSLAQAVPLIMGANIGTTLTSTLVAFGYIMKKKSFRKALSAGVLHDIFNIISVIILLPLEIYFGVLGKMAAWITHGIVGESQLLDGDVAYQGFFLRPLSIYLSEILHWPLLSLFTGVLILAGSIRMLSSLAYKSLITPKFKKIRKHIFNFPFRSFAYGMFITAAVQSSTITTSLMVTAVATGKVALRRVFPFIMGANVGTTITAVIAAFYKTEAAISVAIVHVLFNLIGTLIFLPFPGLREIPVRLAKNFGKTTANTRIVGFAYILLTFFVIPFFLIYFNQTETKPDPVNKSRQPVVKEITQFEADQTGKLPLSADHYWSQSGPLRLLSFRVPAPGS</sequence>
<proteinExistence type="predicted"/>
<evidence type="ECO:0000256" key="4">
    <source>
        <dbReference type="ARBA" id="ARBA00022989"/>
    </source>
</evidence>
<evidence type="ECO:0000256" key="5">
    <source>
        <dbReference type="ARBA" id="ARBA00023136"/>
    </source>
</evidence>
<dbReference type="Pfam" id="PF02690">
    <property type="entry name" value="Na_Pi_cotrans"/>
    <property type="match status" value="2"/>
</dbReference>
<keyword evidence="3 6" id="KW-0812">Transmembrane</keyword>
<reference evidence="7 8" key="1">
    <citation type="submission" date="2020-03" db="EMBL/GenBank/DDBJ databases">
        <title>Cyclobacterium plantarum sp. nov., a marine bacterium isolated from a coastal-marine wetland.</title>
        <authorList>
            <person name="Sanchez-Porro C."/>
            <person name="Ventosa A."/>
            <person name="Amoozegar M."/>
        </authorList>
    </citation>
    <scope>NUCLEOTIDE SEQUENCE [LARGE SCALE GENOMIC DNA]</scope>
    <source>
        <strain evidence="7 8">GBPx2</strain>
    </source>
</reference>
<feature type="transmembrane region" description="Helical" evidence="6">
    <location>
        <begin position="277"/>
        <end position="298"/>
    </location>
</feature>
<name>A0ABX0HH94_9BACT</name>
<dbReference type="RefSeq" id="WP_166150818.1">
    <property type="nucleotide sequence ID" value="NZ_JAANYN010000013.1"/>
</dbReference>
<feature type="transmembrane region" description="Helical" evidence="6">
    <location>
        <begin position="90"/>
        <end position="114"/>
    </location>
</feature>
<evidence type="ECO:0000256" key="2">
    <source>
        <dbReference type="ARBA" id="ARBA00022475"/>
    </source>
</evidence>
<feature type="transmembrane region" description="Helical" evidence="6">
    <location>
        <begin position="14"/>
        <end position="37"/>
    </location>
</feature>
<dbReference type="PANTHER" id="PTHR10010:SF46">
    <property type="entry name" value="SODIUM-DEPENDENT PHOSPHATE TRANSPORT PROTEIN 2B"/>
    <property type="match status" value="1"/>
</dbReference>
<protein>
    <submittedName>
        <fullName evidence="7">Na/Pi cotransporter family protein</fullName>
    </submittedName>
</protein>
<dbReference type="InterPro" id="IPR003841">
    <property type="entry name" value="Na/Pi_transpt"/>
</dbReference>
<feature type="transmembrane region" description="Helical" evidence="6">
    <location>
        <begin position="49"/>
        <end position="70"/>
    </location>
</feature>
<dbReference type="EMBL" id="JAANYN010000013">
    <property type="protein sequence ID" value="NHE59420.1"/>
    <property type="molecule type" value="Genomic_DNA"/>
</dbReference>
<dbReference type="NCBIfam" id="NF037997">
    <property type="entry name" value="Na_Pi_symport"/>
    <property type="match status" value="2"/>
</dbReference>
<feature type="transmembrane region" description="Helical" evidence="6">
    <location>
        <begin position="193"/>
        <end position="215"/>
    </location>
</feature>
<organism evidence="7 8">
    <name type="scientific">Cyclobacterium plantarum</name>
    <dbReference type="NCBI Taxonomy" id="2716263"/>
    <lineage>
        <taxon>Bacteria</taxon>
        <taxon>Pseudomonadati</taxon>
        <taxon>Bacteroidota</taxon>
        <taxon>Cytophagia</taxon>
        <taxon>Cytophagales</taxon>
        <taxon>Cyclobacteriaceae</taxon>
        <taxon>Cyclobacterium</taxon>
    </lineage>
</organism>
<feature type="transmembrane region" description="Helical" evidence="6">
    <location>
        <begin position="305"/>
        <end position="327"/>
    </location>
</feature>
<evidence type="ECO:0000256" key="1">
    <source>
        <dbReference type="ARBA" id="ARBA00004651"/>
    </source>
</evidence>